<evidence type="ECO:0000313" key="3">
    <source>
        <dbReference type="WBParaSite" id="Hba_00007"/>
    </source>
</evidence>
<dbReference type="AlphaFoldDB" id="A0A1I7W5X5"/>
<keyword evidence="1" id="KW-1133">Transmembrane helix</keyword>
<dbReference type="Proteomes" id="UP000095283">
    <property type="component" value="Unplaced"/>
</dbReference>
<sequence>MALWCRSYEVGLGDVGSVPLSSQGPSPSRHIPYCQTRPMESCATIAIRNSCLCRYLSGGIVVSIRASAFVSFSYLVIANYLLCILKLCITYISFIYKNSKT</sequence>
<feature type="transmembrane region" description="Helical" evidence="1">
    <location>
        <begin position="72"/>
        <end position="96"/>
    </location>
</feature>
<keyword evidence="1" id="KW-0812">Transmembrane</keyword>
<name>A0A1I7W5X5_HETBA</name>
<proteinExistence type="predicted"/>
<keyword evidence="1" id="KW-0472">Membrane</keyword>
<evidence type="ECO:0000256" key="1">
    <source>
        <dbReference type="SAM" id="Phobius"/>
    </source>
</evidence>
<protein>
    <submittedName>
        <fullName evidence="3">Ovule protein</fullName>
    </submittedName>
</protein>
<accession>A0A1I7W5X5</accession>
<reference evidence="3" key="1">
    <citation type="submission" date="2016-11" db="UniProtKB">
        <authorList>
            <consortium name="WormBaseParasite"/>
        </authorList>
    </citation>
    <scope>IDENTIFICATION</scope>
</reference>
<dbReference type="WBParaSite" id="Hba_00007">
    <property type="protein sequence ID" value="Hba_00007"/>
    <property type="gene ID" value="Hba_00007"/>
</dbReference>
<evidence type="ECO:0000313" key="2">
    <source>
        <dbReference type="Proteomes" id="UP000095283"/>
    </source>
</evidence>
<organism evidence="2 3">
    <name type="scientific">Heterorhabditis bacteriophora</name>
    <name type="common">Entomopathogenic nematode worm</name>
    <dbReference type="NCBI Taxonomy" id="37862"/>
    <lineage>
        <taxon>Eukaryota</taxon>
        <taxon>Metazoa</taxon>
        <taxon>Ecdysozoa</taxon>
        <taxon>Nematoda</taxon>
        <taxon>Chromadorea</taxon>
        <taxon>Rhabditida</taxon>
        <taxon>Rhabditina</taxon>
        <taxon>Rhabditomorpha</taxon>
        <taxon>Strongyloidea</taxon>
        <taxon>Heterorhabditidae</taxon>
        <taxon>Heterorhabditis</taxon>
    </lineage>
</organism>
<keyword evidence="2" id="KW-1185">Reference proteome</keyword>